<dbReference type="PROSITE" id="PS50181">
    <property type="entry name" value="FBOX"/>
    <property type="match status" value="1"/>
</dbReference>
<dbReference type="Pfam" id="PF12937">
    <property type="entry name" value="F-box-like"/>
    <property type="match status" value="1"/>
</dbReference>
<accession>A0A9R0R705</accession>
<dbReference type="Gramene" id="TRITD1Bv1G217670.1">
    <property type="protein sequence ID" value="TRITD1Bv1G217670.1"/>
    <property type="gene ID" value="TRITD1Bv1G217670"/>
</dbReference>
<name>A0A9R0R705_TRITD</name>
<dbReference type="InterPro" id="IPR001810">
    <property type="entry name" value="F-box_dom"/>
</dbReference>
<dbReference type="SUPFAM" id="SSF81383">
    <property type="entry name" value="F-box domain"/>
    <property type="match status" value="1"/>
</dbReference>
<gene>
    <name evidence="2" type="ORF">TRITD_1Bv1G217670</name>
</gene>
<keyword evidence="3" id="KW-1185">Reference proteome</keyword>
<dbReference type="Gene3D" id="1.20.1280.50">
    <property type="match status" value="1"/>
</dbReference>
<dbReference type="EMBL" id="LT934112">
    <property type="protein sequence ID" value="VAH23219.1"/>
    <property type="molecule type" value="Genomic_DNA"/>
</dbReference>
<evidence type="ECO:0000313" key="3">
    <source>
        <dbReference type="Proteomes" id="UP000324705"/>
    </source>
</evidence>
<dbReference type="InterPro" id="IPR036047">
    <property type="entry name" value="F-box-like_dom_sf"/>
</dbReference>
<dbReference type="AlphaFoldDB" id="A0A9R0R705"/>
<dbReference type="OMA" id="YWGIQGS"/>
<reference evidence="2 3" key="1">
    <citation type="submission" date="2017-09" db="EMBL/GenBank/DDBJ databases">
        <authorList>
            <consortium name="International Durum Wheat Genome Sequencing Consortium (IDWGSC)"/>
            <person name="Milanesi L."/>
        </authorList>
    </citation>
    <scope>NUCLEOTIDE SEQUENCE [LARGE SCALE GENOMIC DNA]</scope>
    <source>
        <strain evidence="3">cv. Svevo</strain>
    </source>
</reference>
<sequence>MRPSPAGRERDLTYRHVMATAAEGRLRRRNKSKKKREEARETTVLDLPDHLFERVLLVLGPSPSLVRAAATCRRWCRVVADAGFLARLSSVHGLTIHAGDYCLEFGDTPNYFGFVPYSSVVPPGRFSLDFLPGTEHSWALKDSRGSLLLLSSGMSRDRGCARGSFGYDLQLVVCEPLTRRYQGILWPSDVADYYQEVHLIDIEDEAGNRRGNMSNFRILAKVNDNLACVFSSGSDGGWRLKRTQATSTGTKPWLDNLVGRVNGFMYWGIQGSAAVLALEEATLEYSLVKFPENIWGLYNEDDRTSWVVAGEDGVLCIVCLMSNQLKVFARWRHEGTGEDEWVLEKTLGLQEATVGLPGREEGFFEQGATILTANSRYVLVRPKEKKWMFSIELDTMRVECEHDRNNYEGPAYPYELPWPPVLPDDRGRERR</sequence>
<dbReference type="CDD" id="cd09917">
    <property type="entry name" value="F-box_SF"/>
    <property type="match status" value="1"/>
</dbReference>
<organism evidence="2 3">
    <name type="scientific">Triticum turgidum subsp. durum</name>
    <name type="common">Durum wheat</name>
    <name type="synonym">Triticum durum</name>
    <dbReference type="NCBI Taxonomy" id="4567"/>
    <lineage>
        <taxon>Eukaryota</taxon>
        <taxon>Viridiplantae</taxon>
        <taxon>Streptophyta</taxon>
        <taxon>Embryophyta</taxon>
        <taxon>Tracheophyta</taxon>
        <taxon>Spermatophyta</taxon>
        <taxon>Magnoliopsida</taxon>
        <taxon>Liliopsida</taxon>
        <taxon>Poales</taxon>
        <taxon>Poaceae</taxon>
        <taxon>BOP clade</taxon>
        <taxon>Pooideae</taxon>
        <taxon>Triticodae</taxon>
        <taxon>Triticeae</taxon>
        <taxon>Triticinae</taxon>
        <taxon>Triticum</taxon>
    </lineage>
</organism>
<feature type="domain" description="F-box" evidence="1">
    <location>
        <begin position="41"/>
        <end position="88"/>
    </location>
</feature>
<dbReference type="PANTHER" id="PTHR33207">
    <property type="entry name" value="F-BOX DOMAIN CONTAINING PROTEIN-RELATED"/>
    <property type="match status" value="1"/>
</dbReference>
<evidence type="ECO:0000313" key="2">
    <source>
        <dbReference type="EMBL" id="VAH23219.1"/>
    </source>
</evidence>
<evidence type="ECO:0000259" key="1">
    <source>
        <dbReference type="PROSITE" id="PS50181"/>
    </source>
</evidence>
<proteinExistence type="predicted"/>
<protein>
    <recommendedName>
        <fullName evidence="1">F-box domain-containing protein</fullName>
    </recommendedName>
</protein>
<dbReference type="Proteomes" id="UP000324705">
    <property type="component" value="Chromosome 1B"/>
</dbReference>